<dbReference type="EMBL" id="QOIL01000012">
    <property type="protein sequence ID" value="RCG28988.1"/>
    <property type="molecule type" value="Genomic_DNA"/>
</dbReference>
<keyword evidence="2" id="KW-1185">Reference proteome</keyword>
<proteinExistence type="predicted"/>
<dbReference type="Proteomes" id="UP000253094">
    <property type="component" value="Unassembled WGS sequence"/>
</dbReference>
<reference evidence="1 2" key="1">
    <citation type="submission" date="2018-06" db="EMBL/GenBank/DDBJ databases">
        <title>Sphaerisporangium craniellae sp. nov., isolated from a marine sponge in the South China Sea.</title>
        <authorList>
            <person name="Li L."/>
        </authorList>
    </citation>
    <scope>NUCLEOTIDE SEQUENCE [LARGE SCALE GENOMIC DNA]</scope>
    <source>
        <strain evidence="1 2">CCTCC AA 208026</strain>
    </source>
</reference>
<accession>A0A367FF31</accession>
<dbReference type="AlphaFoldDB" id="A0A367FF31"/>
<comment type="caution">
    <text evidence="1">The sequence shown here is derived from an EMBL/GenBank/DDBJ whole genome shotgun (WGS) entry which is preliminary data.</text>
</comment>
<evidence type="ECO:0000313" key="1">
    <source>
        <dbReference type="EMBL" id="RCG28988.1"/>
    </source>
</evidence>
<protein>
    <submittedName>
        <fullName evidence="1">Uncharacterized protein</fullName>
    </submittedName>
</protein>
<name>A0A367FF31_9ACTN</name>
<evidence type="ECO:0000313" key="2">
    <source>
        <dbReference type="Proteomes" id="UP000253094"/>
    </source>
</evidence>
<organism evidence="1 2">
    <name type="scientific">Sphaerisporangium album</name>
    <dbReference type="NCBI Taxonomy" id="509200"/>
    <lineage>
        <taxon>Bacteria</taxon>
        <taxon>Bacillati</taxon>
        <taxon>Actinomycetota</taxon>
        <taxon>Actinomycetes</taxon>
        <taxon>Streptosporangiales</taxon>
        <taxon>Streptosporangiaceae</taxon>
        <taxon>Sphaerisporangium</taxon>
    </lineage>
</organism>
<gene>
    <name evidence="1" type="ORF">DQ384_21780</name>
</gene>
<sequence length="86" mass="9324">MEVEAVQWAGDNAAELISFTGFRFRTVAAGAAHGDGTDVTAEVLDVLHSTWVGIKTGQWVIRGVRGEFYPIDGDVLRETYEPVASL</sequence>